<dbReference type="EMBL" id="JACNFK010000008">
    <property type="protein sequence ID" value="MBC8518850.1"/>
    <property type="molecule type" value="Genomic_DNA"/>
</dbReference>
<keyword evidence="1" id="KW-0732">Signal</keyword>
<dbReference type="Proteomes" id="UP000654401">
    <property type="component" value="Unassembled WGS sequence"/>
</dbReference>
<dbReference type="AlphaFoldDB" id="A0A8J6TVA9"/>
<protein>
    <submittedName>
        <fullName evidence="2">Uncharacterized protein</fullName>
    </submittedName>
</protein>
<reference evidence="2 3" key="1">
    <citation type="submission" date="2020-08" db="EMBL/GenBank/DDBJ databases">
        <title>Bridging the membrane lipid divide: bacteria of the FCB group superphylum have the potential to synthesize archaeal ether lipids.</title>
        <authorList>
            <person name="Villanueva L."/>
            <person name="Von Meijenfeldt F.A.B."/>
            <person name="Westbye A.B."/>
            <person name="Yadav S."/>
            <person name="Hopmans E.C."/>
            <person name="Dutilh B.E."/>
            <person name="Sinninghe Damste J.S."/>
        </authorList>
    </citation>
    <scope>NUCLEOTIDE SEQUENCE [LARGE SCALE GENOMIC DNA]</scope>
    <source>
        <strain evidence="2">NIOZ-UU100</strain>
    </source>
</reference>
<name>A0A8J6TVA9_9GAMM</name>
<gene>
    <name evidence="2" type="ORF">H8D24_00390</name>
</gene>
<evidence type="ECO:0000313" key="3">
    <source>
        <dbReference type="Proteomes" id="UP000654401"/>
    </source>
</evidence>
<evidence type="ECO:0000256" key="1">
    <source>
        <dbReference type="SAM" id="SignalP"/>
    </source>
</evidence>
<feature type="signal peptide" evidence="1">
    <location>
        <begin position="1"/>
        <end position="22"/>
    </location>
</feature>
<accession>A0A8J6TVA9</accession>
<sequence>MNRISLFSVAIAIGLLSSVAHSESSYRWSGVDGGMSDNEYSQSVAGNQRFLGKLAEQSVVYGLSNVGIPEDITTFSMSAVGAAVNGGEIPLNADKSIYLEINEPVADSPDASLKFRYSW</sequence>
<evidence type="ECO:0000313" key="2">
    <source>
        <dbReference type="EMBL" id="MBC8518850.1"/>
    </source>
</evidence>
<comment type="caution">
    <text evidence="2">The sequence shown here is derived from an EMBL/GenBank/DDBJ whole genome shotgun (WGS) entry which is preliminary data.</text>
</comment>
<feature type="chain" id="PRO_5035207817" evidence="1">
    <location>
        <begin position="23"/>
        <end position="119"/>
    </location>
</feature>
<organism evidence="2 3">
    <name type="scientific">Candidatus Thiopontia autotrophica</name>
    <dbReference type="NCBI Taxonomy" id="2841688"/>
    <lineage>
        <taxon>Bacteria</taxon>
        <taxon>Pseudomonadati</taxon>
        <taxon>Pseudomonadota</taxon>
        <taxon>Gammaproteobacteria</taxon>
        <taxon>Candidatus Thiopontia</taxon>
    </lineage>
</organism>
<proteinExistence type="predicted"/>